<keyword evidence="1" id="KW-0732">Signal</keyword>
<dbReference type="WBParaSite" id="Minc3s00066g03337">
    <property type="protein sequence ID" value="Minc3s00066g03337"/>
    <property type="gene ID" value="Minc3s00066g03337"/>
</dbReference>
<dbReference type="AlphaFoldDB" id="A0A914KRL6"/>
<keyword evidence="2" id="KW-1185">Reference proteome</keyword>
<accession>A0A914KRL6</accession>
<protein>
    <submittedName>
        <fullName evidence="3">Candidate secreted effector</fullName>
    </submittedName>
</protein>
<organism evidence="2 3">
    <name type="scientific">Meloidogyne incognita</name>
    <name type="common">Southern root-knot nematode worm</name>
    <name type="synonym">Oxyuris incognita</name>
    <dbReference type="NCBI Taxonomy" id="6306"/>
    <lineage>
        <taxon>Eukaryota</taxon>
        <taxon>Metazoa</taxon>
        <taxon>Ecdysozoa</taxon>
        <taxon>Nematoda</taxon>
        <taxon>Chromadorea</taxon>
        <taxon>Rhabditida</taxon>
        <taxon>Tylenchina</taxon>
        <taxon>Tylenchomorpha</taxon>
        <taxon>Tylenchoidea</taxon>
        <taxon>Meloidogynidae</taxon>
        <taxon>Meloidogyninae</taxon>
        <taxon>Meloidogyne</taxon>
        <taxon>Meloidogyne incognita group</taxon>
    </lineage>
</organism>
<evidence type="ECO:0000256" key="1">
    <source>
        <dbReference type="SAM" id="SignalP"/>
    </source>
</evidence>
<name>A0A914KRL6_MELIC</name>
<feature type="signal peptide" evidence="1">
    <location>
        <begin position="1"/>
        <end position="19"/>
    </location>
</feature>
<reference evidence="3" key="1">
    <citation type="submission" date="2022-11" db="UniProtKB">
        <authorList>
            <consortium name="WormBaseParasite"/>
        </authorList>
    </citation>
    <scope>IDENTIFICATION</scope>
</reference>
<feature type="chain" id="PRO_5038054659" evidence="1">
    <location>
        <begin position="20"/>
        <end position="92"/>
    </location>
</feature>
<proteinExistence type="predicted"/>
<evidence type="ECO:0000313" key="3">
    <source>
        <dbReference type="WBParaSite" id="Minc3s00066g03337"/>
    </source>
</evidence>
<dbReference type="Proteomes" id="UP000887563">
    <property type="component" value="Unplaced"/>
</dbReference>
<sequence>MKLILLVFIQMCLIPLVLSDAKRPEKPQPCGDEYDECPPGYKCEYDVCVKIVPTTTTTTKKPTPPKPSKDNIFKFKTIFLLFSTMLLERKSL</sequence>
<evidence type="ECO:0000313" key="2">
    <source>
        <dbReference type="Proteomes" id="UP000887563"/>
    </source>
</evidence>